<evidence type="ECO:0000256" key="1">
    <source>
        <dbReference type="SAM" id="Phobius"/>
    </source>
</evidence>
<feature type="transmembrane region" description="Helical" evidence="1">
    <location>
        <begin position="57"/>
        <end position="78"/>
    </location>
</feature>
<dbReference type="EMBL" id="HBHI01011991">
    <property type="protein sequence ID" value="CAD9668097.1"/>
    <property type="molecule type" value="Transcribed_RNA"/>
</dbReference>
<organism evidence="2">
    <name type="scientific">Eucampia antarctica</name>
    <dbReference type="NCBI Taxonomy" id="49252"/>
    <lineage>
        <taxon>Eukaryota</taxon>
        <taxon>Sar</taxon>
        <taxon>Stramenopiles</taxon>
        <taxon>Ochrophyta</taxon>
        <taxon>Bacillariophyta</taxon>
        <taxon>Mediophyceae</taxon>
        <taxon>Biddulphiophycidae</taxon>
        <taxon>Hemiaulales</taxon>
        <taxon>Hemiaulaceae</taxon>
        <taxon>Eucampia</taxon>
    </lineage>
</organism>
<keyword evidence="1" id="KW-0472">Membrane</keyword>
<name>A0A7S2RDJ7_9STRA</name>
<dbReference type="AlphaFoldDB" id="A0A7S2RDJ7"/>
<reference evidence="2" key="1">
    <citation type="submission" date="2021-01" db="EMBL/GenBank/DDBJ databases">
        <authorList>
            <person name="Corre E."/>
            <person name="Pelletier E."/>
            <person name="Niang G."/>
            <person name="Scheremetjew M."/>
            <person name="Finn R."/>
            <person name="Kale V."/>
            <person name="Holt S."/>
            <person name="Cochrane G."/>
            <person name="Meng A."/>
            <person name="Brown T."/>
            <person name="Cohen L."/>
        </authorList>
    </citation>
    <scope>NUCLEOTIDE SEQUENCE</scope>
    <source>
        <strain evidence="2">CCMP1452</strain>
    </source>
</reference>
<protein>
    <submittedName>
        <fullName evidence="2">Uncharacterized protein</fullName>
    </submittedName>
</protein>
<keyword evidence="1" id="KW-1133">Transmembrane helix</keyword>
<evidence type="ECO:0000313" key="2">
    <source>
        <dbReference type="EMBL" id="CAD9668097.1"/>
    </source>
</evidence>
<keyword evidence="1" id="KW-0812">Transmembrane</keyword>
<accession>A0A7S2RDJ7</accession>
<sequence>MVESQRIWRETTIPGRMVSFVRFLVDNEFVHSVIESLRDKPGGESVSLRVLKMFAKLSIVLMMMASIHAFANVIQTLIGKELVVEQEVIIEHEVKRSELKTVNLDEFDIIEERELSANKMRNSRSKMKKK</sequence>
<proteinExistence type="predicted"/>
<gene>
    <name evidence="2" type="ORF">EANT1437_LOCUS6151</name>
</gene>